<evidence type="ECO:0000259" key="2">
    <source>
        <dbReference type="Pfam" id="PF00582"/>
    </source>
</evidence>
<dbReference type="Pfam" id="PF00582">
    <property type="entry name" value="Usp"/>
    <property type="match status" value="2"/>
</dbReference>
<feature type="domain" description="UspA" evidence="2">
    <location>
        <begin position="169"/>
        <end position="292"/>
    </location>
</feature>
<accession>A0A8U0A6T0</accession>
<dbReference type="GeneID" id="71927231"/>
<name>A0A8U0A6T0_9EURY</name>
<organism evidence="3 4">
    <name type="scientific">Halocatena salina</name>
    <dbReference type="NCBI Taxonomy" id="2934340"/>
    <lineage>
        <taxon>Archaea</taxon>
        <taxon>Methanobacteriati</taxon>
        <taxon>Methanobacteriota</taxon>
        <taxon>Stenosarchaea group</taxon>
        <taxon>Halobacteria</taxon>
        <taxon>Halobacteriales</taxon>
        <taxon>Natronomonadaceae</taxon>
        <taxon>Halocatena</taxon>
    </lineage>
</organism>
<dbReference type="RefSeq" id="WP_247994325.1">
    <property type="nucleotide sequence ID" value="NZ_CP096019.1"/>
</dbReference>
<sequence length="311" mass="33737">MENVRPPGERVTTKTETLPSVDYRIAVALQTPTPVEQLLRTALDLAADNDGEVLIVSVITKPRSSPFSLFTDEFIKREFSGDRREILDRAIAMADGSGVPIRGRLLVAHDVPRAIGEAVSEFGCDAVLLGWHDRRRPEAVFGRNVDRVVTRAPCDVLVEKIGHTADSVERILLPAGKGPNTELAASVASAIAVANDAGIDVLRLIGTDPTPAERTDAHRQVTAIGELLEPVSDVSLLVKETESVAEAIIEATGDRDITVLGATDRTWTQRLVVGPTPEKVGRNARSTVIVTKRGDRLTSTLNYWLRQFGRS</sequence>
<dbReference type="CDD" id="cd00293">
    <property type="entry name" value="USP-like"/>
    <property type="match status" value="1"/>
</dbReference>
<dbReference type="PANTHER" id="PTHR46268">
    <property type="entry name" value="STRESS RESPONSE PROTEIN NHAX"/>
    <property type="match status" value="1"/>
</dbReference>
<gene>
    <name evidence="3" type="ORF">MW046_04250</name>
</gene>
<evidence type="ECO:0000256" key="1">
    <source>
        <dbReference type="ARBA" id="ARBA00008791"/>
    </source>
</evidence>
<dbReference type="SUPFAM" id="SSF52402">
    <property type="entry name" value="Adenine nucleotide alpha hydrolases-like"/>
    <property type="match status" value="2"/>
</dbReference>
<proteinExistence type="inferred from homology"/>
<dbReference type="Proteomes" id="UP000831768">
    <property type="component" value="Chromosome"/>
</dbReference>
<dbReference type="KEGG" id="haad:MW046_04250"/>
<dbReference type="PANTHER" id="PTHR46268:SF6">
    <property type="entry name" value="UNIVERSAL STRESS PROTEIN UP12"/>
    <property type="match status" value="1"/>
</dbReference>
<reference evidence="3" key="1">
    <citation type="submission" date="2022-04" db="EMBL/GenBank/DDBJ databases">
        <title>Halocatena sp. nov., isolated from a salt lake.</title>
        <authorList>
            <person name="Cui H.-L."/>
        </authorList>
    </citation>
    <scope>NUCLEOTIDE SEQUENCE</scope>
    <source>
        <strain evidence="3">AD-1</strain>
    </source>
</reference>
<dbReference type="Gene3D" id="3.40.50.12370">
    <property type="match status" value="1"/>
</dbReference>
<comment type="similarity">
    <text evidence="1">Belongs to the universal stress protein A family.</text>
</comment>
<feature type="domain" description="UspA" evidence="2">
    <location>
        <begin position="24"/>
        <end position="158"/>
    </location>
</feature>
<keyword evidence="4" id="KW-1185">Reference proteome</keyword>
<evidence type="ECO:0000313" key="3">
    <source>
        <dbReference type="EMBL" id="UPM43663.1"/>
    </source>
</evidence>
<evidence type="ECO:0000313" key="4">
    <source>
        <dbReference type="Proteomes" id="UP000831768"/>
    </source>
</evidence>
<dbReference type="EMBL" id="CP096019">
    <property type="protein sequence ID" value="UPM43663.1"/>
    <property type="molecule type" value="Genomic_DNA"/>
</dbReference>
<protein>
    <submittedName>
        <fullName evidence="3">Universal stress protein</fullName>
    </submittedName>
</protein>
<dbReference type="AlphaFoldDB" id="A0A8U0A6T0"/>
<dbReference type="InterPro" id="IPR006016">
    <property type="entry name" value="UspA"/>
</dbReference>